<protein>
    <submittedName>
        <fullName evidence="2">DUF4959 domain-containing protein</fullName>
    </submittedName>
</protein>
<dbReference type="SMART" id="SM00060">
    <property type="entry name" value="FN3"/>
    <property type="match status" value="1"/>
</dbReference>
<dbReference type="PROSITE" id="PS51257">
    <property type="entry name" value="PROKAR_LIPOPROTEIN"/>
    <property type="match status" value="1"/>
</dbReference>
<dbReference type="RefSeq" id="WP_171593986.1">
    <property type="nucleotide sequence ID" value="NZ_RZNH01000003.1"/>
</dbReference>
<reference evidence="2 3" key="1">
    <citation type="submission" date="2018-12" db="EMBL/GenBank/DDBJ databases">
        <title>Marinifilum JC070 sp. nov., a marine bacterium isolated from Yongle Blue Hole in the South China Sea.</title>
        <authorList>
            <person name="Fu T."/>
        </authorList>
    </citation>
    <scope>NUCLEOTIDE SEQUENCE [LARGE SCALE GENOMIC DNA]</scope>
    <source>
        <strain evidence="2 3">JC070</strain>
    </source>
</reference>
<dbReference type="Gene3D" id="2.60.40.10">
    <property type="entry name" value="Immunoglobulins"/>
    <property type="match status" value="1"/>
</dbReference>
<organism evidence="2 3">
    <name type="scientific">Marinifilum caeruleilacunae</name>
    <dbReference type="NCBI Taxonomy" id="2499076"/>
    <lineage>
        <taxon>Bacteria</taxon>
        <taxon>Pseudomonadati</taxon>
        <taxon>Bacteroidota</taxon>
        <taxon>Bacteroidia</taxon>
        <taxon>Marinilabiliales</taxon>
        <taxon>Marinifilaceae</taxon>
    </lineage>
</organism>
<dbReference type="Pfam" id="PF00041">
    <property type="entry name" value="fn3"/>
    <property type="match status" value="1"/>
</dbReference>
<sequence length="380" mass="42508">MKANINRSIIYYIFIVMLISCDKSDDIPLDTTPPAEVTNLTASAGDSKVVLEWTEPSDQDFAQVQITFTPENNLVQPIPLSPGFPTKEFSGLENGVEYTFTIQTVDSTANKSTGVSVKATPVEPVVEEPTEMVDERDGKRYKIVKIGEQVWMAENLAYLPTGASLSANNVGSNKSNFTKHYYVYGLDNGGSMADVNANPAVKENFDKYGVMYNWFAAIDIPSTVTDTTTLKTYLESSATLQGIAPKGWHVPTDEDFKVLEATLGMSEETQDKTSYRNDNSEGMKLKSETGWKEDSGTDEFGFALLPSGRWKKDKFQFLTEYGYLWTSSLSHFKSKTDANGDEYFETRAWLRYVKYNNNGVGRANWEHFNGYAIRCVKDSE</sequence>
<dbReference type="InterPro" id="IPR013783">
    <property type="entry name" value="Ig-like_fold"/>
</dbReference>
<comment type="caution">
    <text evidence="2">The sequence shown here is derived from an EMBL/GenBank/DDBJ whole genome shotgun (WGS) entry which is preliminary data.</text>
</comment>
<evidence type="ECO:0000313" key="3">
    <source>
        <dbReference type="Proteomes" id="UP000732105"/>
    </source>
</evidence>
<dbReference type="PROSITE" id="PS50853">
    <property type="entry name" value="FN3"/>
    <property type="match status" value="1"/>
</dbReference>
<name>A0ABX1WRK2_9BACT</name>
<dbReference type="SUPFAM" id="SSF49265">
    <property type="entry name" value="Fibronectin type III"/>
    <property type="match status" value="1"/>
</dbReference>
<keyword evidence="3" id="KW-1185">Reference proteome</keyword>
<evidence type="ECO:0000313" key="2">
    <source>
        <dbReference type="EMBL" id="NOU58708.1"/>
    </source>
</evidence>
<feature type="domain" description="Fibronectin type-III" evidence="1">
    <location>
        <begin position="33"/>
        <end position="129"/>
    </location>
</feature>
<dbReference type="InterPro" id="IPR036116">
    <property type="entry name" value="FN3_sf"/>
</dbReference>
<dbReference type="NCBIfam" id="TIGR02145">
    <property type="entry name" value="Fib_succ_major"/>
    <property type="match status" value="1"/>
</dbReference>
<dbReference type="InterPro" id="IPR011871">
    <property type="entry name" value="Fib_succ_major"/>
</dbReference>
<proteinExistence type="predicted"/>
<evidence type="ECO:0000259" key="1">
    <source>
        <dbReference type="PROSITE" id="PS50853"/>
    </source>
</evidence>
<dbReference type="EMBL" id="RZNH01000003">
    <property type="protein sequence ID" value="NOU58708.1"/>
    <property type="molecule type" value="Genomic_DNA"/>
</dbReference>
<gene>
    <name evidence="2" type="ORF">ELS83_02675</name>
</gene>
<dbReference type="InterPro" id="IPR003961">
    <property type="entry name" value="FN3_dom"/>
</dbReference>
<accession>A0ABX1WRK2</accession>
<dbReference type="Pfam" id="PF09603">
    <property type="entry name" value="Fib_succ_major"/>
    <property type="match status" value="1"/>
</dbReference>
<dbReference type="Proteomes" id="UP000732105">
    <property type="component" value="Unassembled WGS sequence"/>
</dbReference>